<dbReference type="Proteomes" id="UP000295247">
    <property type="component" value="Unassembled WGS sequence"/>
</dbReference>
<dbReference type="InterPro" id="IPR009061">
    <property type="entry name" value="DNA-bd_dom_put_sf"/>
</dbReference>
<accession>A0A4R4AKI6</accession>
<dbReference type="PRINTS" id="PR00040">
    <property type="entry name" value="HTHMERR"/>
</dbReference>
<dbReference type="InterPro" id="IPR047057">
    <property type="entry name" value="MerR_fam"/>
</dbReference>
<reference evidence="3 4" key="1">
    <citation type="submission" date="2019-03" db="EMBL/GenBank/DDBJ databases">
        <title>Genomic Encyclopedia of Type Strains, Phase IV (KMG-IV): sequencing the most valuable type-strain genomes for metagenomic binning, comparative biology and taxonomic classification.</title>
        <authorList>
            <person name="Goeker M."/>
        </authorList>
    </citation>
    <scope>NUCLEOTIDE SEQUENCE [LARGE SCALE GENOMIC DNA]</scope>
    <source>
        <strain evidence="3 4">DSM 203</strain>
    </source>
</reference>
<dbReference type="PANTHER" id="PTHR30204">
    <property type="entry name" value="REDOX-CYCLING DRUG-SENSING TRANSCRIPTIONAL ACTIVATOR SOXR"/>
    <property type="match status" value="1"/>
</dbReference>
<name>A0A4R4AKI6_MARGR</name>
<dbReference type="Pfam" id="PF13411">
    <property type="entry name" value="MerR_1"/>
    <property type="match status" value="1"/>
</dbReference>
<feature type="domain" description="HTH merR-type" evidence="2">
    <location>
        <begin position="5"/>
        <end position="74"/>
    </location>
</feature>
<comment type="caution">
    <text evidence="3">The sequence shown here is derived from an EMBL/GenBank/DDBJ whole genome shotgun (WGS) entry which is preliminary data.</text>
</comment>
<dbReference type="AlphaFoldDB" id="A0A4R4AKI6"/>
<evidence type="ECO:0000313" key="3">
    <source>
        <dbReference type="EMBL" id="TCW39938.1"/>
    </source>
</evidence>
<protein>
    <submittedName>
        <fullName evidence="3">MerR family transcriptional regulator</fullName>
    </submittedName>
</protein>
<dbReference type="GO" id="GO:0003700">
    <property type="term" value="F:DNA-binding transcription factor activity"/>
    <property type="evidence" value="ECO:0007669"/>
    <property type="project" value="InterPro"/>
</dbReference>
<gene>
    <name evidence="3" type="ORF">EDC29_101354</name>
</gene>
<dbReference type="PANTHER" id="PTHR30204:SF90">
    <property type="entry name" value="HTH-TYPE TRANSCRIPTIONAL ACTIVATOR MTA"/>
    <property type="match status" value="1"/>
</dbReference>
<organism evidence="3 4">
    <name type="scientific">Marichromatium gracile</name>
    <name type="common">Chromatium gracile</name>
    <dbReference type="NCBI Taxonomy" id="1048"/>
    <lineage>
        <taxon>Bacteria</taxon>
        <taxon>Pseudomonadati</taxon>
        <taxon>Pseudomonadota</taxon>
        <taxon>Gammaproteobacteria</taxon>
        <taxon>Chromatiales</taxon>
        <taxon>Chromatiaceae</taxon>
        <taxon>Marichromatium</taxon>
    </lineage>
</organism>
<dbReference type="PROSITE" id="PS50937">
    <property type="entry name" value="HTH_MERR_2"/>
    <property type="match status" value="1"/>
</dbReference>
<evidence type="ECO:0000313" key="4">
    <source>
        <dbReference type="Proteomes" id="UP000295247"/>
    </source>
</evidence>
<evidence type="ECO:0000256" key="1">
    <source>
        <dbReference type="ARBA" id="ARBA00023125"/>
    </source>
</evidence>
<keyword evidence="1" id="KW-0238">DNA-binding</keyword>
<dbReference type="EMBL" id="SMDC01000001">
    <property type="protein sequence ID" value="TCW39938.1"/>
    <property type="molecule type" value="Genomic_DNA"/>
</dbReference>
<sequence length="184" mass="20845">MTARTWTIGQVARRFGLARSTLLHYDAIGLLVPSGRSAARYRLYSERDLERLEKIRAYRATGLALETIAELLRHEGEGLRPILEGRLLAINREIEQLRDQQRLILRLLQTDAQALDVPLVDKALWVSMLRAAGLDEQGMRRWHRAFEGQAPEAHEAFLVSLGIEADEIAAIRAWSSEPDPQTPD</sequence>
<dbReference type="InterPro" id="IPR000551">
    <property type="entry name" value="MerR-type_HTH_dom"/>
</dbReference>
<proteinExistence type="predicted"/>
<dbReference type="GO" id="GO:0003677">
    <property type="term" value="F:DNA binding"/>
    <property type="evidence" value="ECO:0007669"/>
    <property type="project" value="UniProtKB-KW"/>
</dbReference>
<dbReference type="SMART" id="SM00422">
    <property type="entry name" value="HTH_MERR"/>
    <property type="match status" value="1"/>
</dbReference>
<dbReference type="Gene3D" id="1.10.1660.10">
    <property type="match status" value="1"/>
</dbReference>
<dbReference type="SUPFAM" id="SSF46955">
    <property type="entry name" value="Putative DNA-binding domain"/>
    <property type="match status" value="1"/>
</dbReference>
<evidence type="ECO:0000259" key="2">
    <source>
        <dbReference type="PROSITE" id="PS50937"/>
    </source>
</evidence>
<dbReference type="RefSeq" id="WP_123143273.1">
    <property type="nucleotide sequence ID" value="NZ_SMDC01000001.1"/>
</dbReference>